<feature type="domain" description="GRF-type" evidence="14">
    <location>
        <begin position="977"/>
        <end position="1019"/>
    </location>
</feature>
<dbReference type="InterPro" id="IPR013497">
    <property type="entry name" value="Topo_IA_cen"/>
</dbReference>
<reference evidence="16 17" key="1">
    <citation type="submission" date="2012-04" db="EMBL/GenBank/DDBJ databases">
        <title>The Genome Sequence of Saprolegnia declina VS20.</title>
        <authorList>
            <consortium name="The Broad Institute Genome Sequencing Platform"/>
            <person name="Russ C."/>
            <person name="Nusbaum C."/>
            <person name="Tyler B."/>
            <person name="van West P."/>
            <person name="Dieguez-Uribeondo J."/>
            <person name="de Bruijn I."/>
            <person name="Tripathy S."/>
            <person name="Jiang R."/>
            <person name="Young S.K."/>
            <person name="Zeng Q."/>
            <person name="Gargeya S."/>
            <person name="Fitzgerald M."/>
            <person name="Haas B."/>
            <person name="Abouelleil A."/>
            <person name="Alvarado L."/>
            <person name="Arachchi H.M."/>
            <person name="Berlin A."/>
            <person name="Chapman S.B."/>
            <person name="Goldberg J."/>
            <person name="Griggs A."/>
            <person name="Gujja S."/>
            <person name="Hansen M."/>
            <person name="Howarth C."/>
            <person name="Imamovic A."/>
            <person name="Larimer J."/>
            <person name="McCowen C."/>
            <person name="Montmayeur A."/>
            <person name="Murphy C."/>
            <person name="Neiman D."/>
            <person name="Pearson M."/>
            <person name="Priest M."/>
            <person name="Roberts A."/>
            <person name="Saif S."/>
            <person name="Shea T."/>
            <person name="Sisk P."/>
            <person name="Sykes S."/>
            <person name="Wortman J."/>
            <person name="Nusbaum C."/>
            <person name="Birren B."/>
        </authorList>
    </citation>
    <scope>NUCLEOTIDE SEQUENCE [LARGE SCALE GENOMIC DNA]</scope>
    <source>
        <strain evidence="16 17">VS20</strain>
    </source>
</reference>
<evidence type="ECO:0000256" key="1">
    <source>
        <dbReference type="ARBA" id="ARBA00000213"/>
    </source>
</evidence>
<dbReference type="PROSITE" id="PS51999">
    <property type="entry name" value="ZF_GRF"/>
    <property type="match status" value="3"/>
</dbReference>
<evidence type="ECO:0000256" key="7">
    <source>
        <dbReference type="ARBA" id="ARBA00023029"/>
    </source>
</evidence>
<name>T0SFC6_SAPDV</name>
<dbReference type="InterPro" id="IPR000380">
    <property type="entry name" value="Topo_IA"/>
</dbReference>
<feature type="domain" description="Toprim" evidence="13">
    <location>
        <begin position="2"/>
        <end position="148"/>
    </location>
</feature>
<evidence type="ECO:0000259" key="13">
    <source>
        <dbReference type="PROSITE" id="PS50880"/>
    </source>
</evidence>
<feature type="domain" description="Topo IA-type catalytic" evidence="15">
    <location>
        <begin position="166"/>
        <end position="594"/>
    </location>
</feature>
<keyword evidence="8 11" id="KW-0238">DNA-binding</keyword>
<evidence type="ECO:0000313" key="16">
    <source>
        <dbReference type="EMBL" id="EQC41647.1"/>
    </source>
</evidence>
<keyword evidence="9 11" id="KW-0413">Isomerase</keyword>
<dbReference type="GO" id="GO:0005634">
    <property type="term" value="C:nucleus"/>
    <property type="evidence" value="ECO:0007669"/>
    <property type="project" value="TreeGrafter"/>
</dbReference>
<keyword evidence="17" id="KW-1185">Reference proteome</keyword>
<dbReference type="EC" id="5.6.2.1" evidence="3 11"/>
<proteinExistence type="inferred from homology"/>
<gene>
    <name evidence="16" type="ORF">SDRG_01605</name>
</gene>
<dbReference type="InterPro" id="IPR034144">
    <property type="entry name" value="TOPRIM_TopoIII"/>
</dbReference>
<keyword evidence="6" id="KW-0862">Zinc</keyword>
<dbReference type="InParanoid" id="T0SFC6"/>
<dbReference type="InterPro" id="IPR003602">
    <property type="entry name" value="Topo_IA_DNA-bd_dom"/>
</dbReference>
<dbReference type="Gene3D" id="3.40.50.140">
    <property type="match status" value="1"/>
</dbReference>
<dbReference type="AlphaFoldDB" id="T0SFC6"/>
<dbReference type="InterPro" id="IPR003601">
    <property type="entry name" value="Topo_IA_2"/>
</dbReference>
<evidence type="ECO:0000256" key="3">
    <source>
        <dbReference type="ARBA" id="ARBA00012891"/>
    </source>
</evidence>
<dbReference type="SMART" id="SM00437">
    <property type="entry name" value="TOP1Ac"/>
    <property type="match status" value="1"/>
</dbReference>
<dbReference type="Proteomes" id="UP000030762">
    <property type="component" value="Unassembled WGS sequence"/>
</dbReference>
<feature type="domain" description="GRF-type" evidence="14">
    <location>
        <begin position="1050"/>
        <end position="1092"/>
    </location>
</feature>
<organism evidence="16 17">
    <name type="scientific">Saprolegnia diclina (strain VS20)</name>
    <dbReference type="NCBI Taxonomy" id="1156394"/>
    <lineage>
        <taxon>Eukaryota</taxon>
        <taxon>Sar</taxon>
        <taxon>Stramenopiles</taxon>
        <taxon>Oomycota</taxon>
        <taxon>Saprolegniomycetes</taxon>
        <taxon>Saprolegniales</taxon>
        <taxon>Saprolegniaceae</taxon>
        <taxon>Saprolegnia</taxon>
    </lineage>
</organism>
<dbReference type="CDD" id="cd03362">
    <property type="entry name" value="TOPRIM_TopoIA_TopoIII"/>
    <property type="match status" value="1"/>
</dbReference>
<dbReference type="PANTHER" id="PTHR11390:SF21">
    <property type="entry name" value="DNA TOPOISOMERASE 3-ALPHA"/>
    <property type="match status" value="1"/>
</dbReference>
<evidence type="ECO:0000256" key="4">
    <source>
        <dbReference type="ARBA" id="ARBA00022723"/>
    </source>
</evidence>
<evidence type="ECO:0000256" key="12">
    <source>
        <dbReference type="SAM" id="MobiDB-lite"/>
    </source>
</evidence>
<evidence type="ECO:0000256" key="5">
    <source>
        <dbReference type="ARBA" id="ARBA00022771"/>
    </source>
</evidence>
<dbReference type="SMART" id="SM00493">
    <property type="entry name" value="TOPRIM"/>
    <property type="match status" value="1"/>
</dbReference>
<evidence type="ECO:0000256" key="10">
    <source>
        <dbReference type="PROSITE-ProRule" id="PRU01343"/>
    </source>
</evidence>
<dbReference type="GO" id="GO:0003677">
    <property type="term" value="F:DNA binding"/>
    <property type="evidence" value="ECO:0007669"/>
    <property type="project" value="UniProtKB-KW"/>
</dbReference>
<dbReference type="GeneID" id="19942332"/>
<dbReference type="InterPro" id="IPR013826">
    <property type="entry name" value="Topo_IA_cen_sub3"/>
</dbReference>
<comment type="similarity">
    <text evidence="2 11">Belongs to the type IA topoisomerase family.</text>
</comment>
<dbReference type="FunFam" id="1.10.290.10:FF:000001">
    <property type="entry name" value="DNA topoisomerase"/>
    <property type="match status" value="1"/>
</dbReference>
<dbReference type="Gene3D" id="1.10.460.10">
    <property type="entry name" value="Topoisomerase I, domain 2"/>
    <property type="match status" value="1"/>
</dbReference>
<dbReference type="STRING" id="1156394.T0SFC6"/>
<dbReference type="InterPro" id="IPR006171">
    <property type="entry name" value="TOPRIM_dom"/>
</dbReference>
<evidence type="ECO:0000259" key="14">
    <source>
        <dbReference type="PROSITE" id="PS51999"/>
    </source>
</evidence>
<keyword evidence="4" id="KW-0479">Metal-binding</keyword>
<dbReference type="PROSITE" id="PS52039">
    <property type="entry name" value="TOPO_IA_2"/>
    <property type="match status" value="1"/>
</dbReference>
<evidence type="ECO:0000256" key="11">
    <source>
        <dbReference type="RuleBase" id="RU362092"/>
    </source>
</evidence>
<dbReference type="InterPro" id="IPR013824">
    <property type="entry name" value="Topo_IA_cen_sub1"/>
</dbReference>
<feature type="domain" description="GRF-type" evidence="14">
    <location>
        <begin position="915"/>
        <end position="958"/>
    </location>
</feature>
<dbReference type="OMA" id="MELAMGD"/>
<protein>
    <recommendedName>
        <fullName evidence="3 11">DNA topoisomerase</fullName>
        <ecNumber evidence="3 11">5.6.2.1</ecNumber>
    </recommendedName>
</protein>
<dbReference type="GO" id="GO:0008270">
    <property type="term" value="F:zinc ion binding"/>
    <property type="evidence" value="ECO:0007669"/>
    <property type="project" value="UniProtKB-KW"/>
</dbReference>
<dbReference type="Pfam" id="PF01751">
    <property type="entry name" value="Toprim"/>
    <property type="match status" value="1"/>
</dbReference>
<dbReference type="InterPro" id="IPR023405">
    <property type="entry name" value="Topo_IA_core_domain"/>
</dbReference>
<dbReference type="OrthoDB" id="430051at2759"/>
<keyword evidence="7 11" id="KW-0799">Topoisomerase</keyword>
<dbReference type="CDD" id="cd00186">
    <property type="entry name" value="TOP1Ac"/>
    <property type="match status" value="1"/>
</dbReference>
<dbReference type="FunCoup" id="T0SFC6">
    <property type="interactions" value="549"/>
</dbReference>
<evidence type="ECO:0000256" key="6">
    <source>
        <dbReference type="ARBA" id="ARBA00022833"/>
    </source>
</evidence>
<dbReference type="GO" id="GO:0003917">
    <property type="term" value="F:DNA topoisomerase type I (single strand cut, ATP-independent) activity"/>
    <property type="evidence" value="ECO:0007669"/>
    <property type="project" value="UniProtKB-EC"/>
</dbReference>
<comment type="function">
    <text evidence="11">Introduces a single-strand break via transesterification at a target site in duplex DNA. Releases the supercoiling and torsional tension of DNA introduced during the DNA replication and transcription by transiently cleaving and rejoining one strand of the DNA duplex. The scissile phosphodiester is attacked by the catalytic tyrosine of the enzyme, resulting in the formation of a DNA-(5'-phosphotyrosyl)-enzyme intermediate and the expulsion of a 3'-OH DNA strand.</text>
</comment>
<dbReference type="SMART" id="SM00436">
    <property type="entry name" value="TOP1Bc"/>
    <property type="match status" value="1"/>
</dbReference>
<evidence type="ECO:0000256" key="2">
    <source>
        <dbReference type="ARBA" id="ARBA00009446"/>
    </source>
</evidence>
<dbReference type="Gene3D" id="2.70.20.10">
    <property type="entry name" value="Topoisomerase I, domain 3"/>
    <property type="match status" value="1"/>
</dbReference>
<comment type="catalytic activity">
    <reaction evidence="1 11">
        <text>ATP-independent breakage of single-stranded DNA, followed by passage and rejoining.</text>
        <dbReference type="EC" id="5.6.2.1"/>
    </reaction>
</comment>
<dbReference type="Pfam" id="PF06839">
    <property type="entry name" value="Zn_ribbon_GRF"/>
    <property type="match status" value="3"/>
</dbReference>
<dbReference type="eggNOG" id="KOG1956">
    <property type="taxonomic scope" value="Eukaryota"/>
</dbReference>
<dbReference type="VEuPathDB" id="FungiDB:SDRG_01605"/>
<accession>T0SFC6</accession>
<sequence>MRVLNVAEKPSVAKEIAHILSSGRSTRRPGFSQYNGIFEFPFELNQQRVEMVFTSVTGHLMQLDFALSHRGWKTCDPVDLFSATVEKTVREDSTQKKIEQTLKAEAARAQMLVLWLDCDREGENIAFEVKAVCEKANRRLRVKRARFSALIPRDIHAAVQNLVQPNENLSLACDARSEIDLRLGAAFTRFQTMRIQKKFPNVQATSESKVVSFGSCQFPTLGFVVDRHLAIDAFVRELFYHIHVTHTIPDVGSIVFTWGRGRVYDQIAALALYESCVEAQIATITSISKKETSKRKPFPLTTVEFQKRASRWLRISSEQAMTAAEALYNRGLLSYPRTETDSFKEGTDLPALLDLHAGHETWGGYVTALQNGKFEAPRGGKHDDQAHPPIHPTKCVPLSSLNNDVERRVYELVVRHFLACCSMDARGSQTNVTMTLANETFSASGLMILSRNYLDIYIYEKWAATVIPVYERGDQFVPTTLVLKRGETAPPPLLTESDLIAKMDTHGIGTDATIAEHINTILKRQYAIKVNNNTQFKPTELGLALVQSYDRMGYQLAKPDLRAAVERDCNAIAQGQKSCDQVVRACMDQMRTIFQSVVARSGVLDETFQGYFGAANQDAGAGNSRVVDGAFSACGKCQQPMELRKKPDDGSLLVCRRCDDQYALPMLANIQKSTTRCPLCQFQVVDVQRGAGTNVYSVCPHCFNHPPNARLNEMPCYSCTADCALATGTHDSPVVQCCFQCGAHPMKLKKTKTAKYVVSCTDYQSCKESVWLPSSIAYASVTSHPCTTCSRPQQTIHRVTLRFVTNALPPDLQVRILDGGNDRETCLFCDDVVQDLAQGQLRLKPVASQAMRAMPAPDLQSSYQRVARAAAPSNDYADSLTGNNRAKKAKTSASTSSSRAMTTVSAPPRGASPLCPGHSVECALRQTKREGPNKGRYFFTCSFPQGEQCDFFEWTEGATAAPPATYSGNASGDTPVCNHKQPSVKRVVAKAGPNQGREFYTCSFPQADSCGFFEWKDSESGAPSGGGGANYSRAASSRPSGTSNASGHVCLCGEPAIELTAKSAANAGRKFYKCAKPDKNAQCTFFEWATRD</sequence>
<dbReference type="GO" id="GO:0006281">
    <property type="term" value="P:DNA repair"/>
    <property type="evidence" value="ECO:0007669"/>
    <property type="project" value="TreeGrafter"/>
</dbReference>
<dbReference type="GO" id="GO:0006265">
    <property type="term" value="P:DNA topological change"/>
    <property type="evidence" value="ECO:0007669"/>
    <property type="project" value="InterPro"/>
</dbReference>
<dbReference type="InterPro" id="IPR013825">
    <property type="entry name" value="Topo_IA_cen_sub2"/>
</dbReference>
<feature type="compositionally biased region" description="Low complexity" evidence="12">
    <location>
        <begin position="891"/>
        <end position="906"/>
    </location>
</feature>
<dbReference type="RefSeq" id="XP_008605361.1">
    <property type="nucleotide sequence ID" value="XM_008607139.1"/>
</dbReference>
<dbReference type="EMBL" id="JH767134">
    <property type="protein sequence ID" value="EQC41647.1"/>
    <property type="molecule type" value="Genomic_DNA"/>
</dbReference>
<keyword evidence="5 10" id="KW-0863">Zinc-finger</keyword>
<feature type="region of interest" description="Disordered" evidence="12">
    <location>
        <begin position="874"/>
        <end position="910"/>
    </location>
</feature>
<dbReference type="GO" id="GO:0031422">
    <property type="term" value="C:RecQ family helicase-topoisomerase III complex"/>
    <property type="evidence" value="ECO:0007669"/>
    <property type="project" value="TreeGrafter"/>
</dbReference>
<dbReference type="Pfam" id="PF01131">
    <property type="entry name" value="Topoisom_bac"/>
    <property type="match status" value="1"/>
</dbReference>
<dbReference type="FunFam" id="3.40.50.140:FF:000003">
    <property type="entry name" value="DNA topoisomerase"/>
    <property type="match status" value="1"/>
</dbReference>
<dbReference type="PRINTS" id="PR00417">
    <property type="entry name" value="PRTPISMRASEI"/>
</dbReference>
<evidence type="ECO:0000313" key="17">
    <source>
        <dbReference type="Proteomes" id="UP000030762"/>
    </source>
</evidence>
<dbReference type="Gene3D" id="1.10.290.10">
    <property type="entry name" value="Topoisomerase I, domain 4"/>
    <property type="match status" value="1"/>
</dbReference>
<evidence type="ECO:0000256" key="8">
    <source>
        <dbReference type="ARBA" id="ARBA00023125"/>
    </source>
</evidence>
<evidence type="ECO:0000256" key="9">
    <source>
        <dbReference type="ARBA" id="ARBA00023235"/>
    </source>
</evidence>
<dbReference type="InterPro" id="IPR010666">
    <property type="entry name" value="Znf_GRF"/>
</dbReference>
<dbReference type="PANTHER" id="PTHR11390">
    <property type="entry name" value="PROKARYOTIC DNA TOPOISOMERASE"/>
    <property type="match status" value="1"/>
</dbReference>
<evidence type="ECO:0000259" key="15">
    <source>
        <dbReference type="PROSITE" id="PS52039"/>
    </source>
</evidence>
<dbReference type="GO" id="GO:0006310">
    <property type="term" value="P:DNA recombination"/>
    <property type="evidence" value="ECO:0007669"/>
    <property type="project" value="TreeGrafter"/>
</dbReference>
<dbReference type="SUPFAM" id="SSF56712">
    <property type="entry name" value="Prokaryotic type I DNA topoisomerase"/>
    <property type="match status" value="1"/>
</dbReference>
<dbReference type="PROSITE" id="PS50880">
    <property type="entry name" value="TOPRIM"/>
    <property type="match status" value="1"/>
</dbReference>